<dbReference type="Proteomes" id="UP000008909">
    <property type="component" value="Unassembled WGS sequence"/>
</dbReference>
<accession>G7YLN5</accession>
<dbReference type="EMBL" id="DF143622">
    <property type="protein sequence ID" value="GAA53866.1"/>
    <property type="molecule type" value="Genomic_DNA"/>
</dbReference>
<dbReference type="AlphaFoldDB" id="G7YLN5"/>
<evidence type="ECO:0000313" key="1">
    <source>
        <dbReference type="EMBL" id="GAA53866.1"/>
    </source>
</evidence>
<gene>
    <name evidence="1" type="ORF">CLF_111430</name>
</gene>
<reference evidence="1" key="1">
    <citation type="journal article" date="2011" name="Genome Biol.">
        <title>The draft genome of the carcinogenic human liver fluke Clonorchis sinensis.</title>
        <authorList>
            <person name="Wang X."/>
            <person name="Chen W."/>
            <person name="Huang Y."/>
            <person name="Sun J."/>
            <person name="Men J."/>
            <person name="Liu H."/>
            <person name="Luo F."/>
            <person name="Guo L."/>
            <person name="Lv X."/>
            <person name="Deng C."/>
            <person name="Zhou C."/>
            <person name="Fan Y."/>
            <person name="Li X."/>
            <person name="Huang L."/>
            <person name="Hu Y."/>
            <person name="Liang C."/>
            <person name="Hu X."/>
            <person name="Xu J."/>
            <person name="Yu X."/>
        </authorList>
    </citation>
    <scope>NUCLEOTIDE SEQUENCE [LARGE SCALE GENOMIC DNA]</scope>
    <source>
        <strain evidence="1">Henan</strain>
    </source>
</reference>
<proteinExistence type="predicted"/>
<evidence type="ECO:0000313" key="2">
    <source>
        <dbReference type="Proteomes" id="UP000008909"/>
    </source>
</evidence>
<keyword evidence="2" id="KW-1185">Reference proteome</keyword>
<reference key="2">
    <citation type="submission" date="2011-10" db="EMBL/GenBank/DDBJ databases">
        <title>The genome and transcriptome sequence of Clonorchis sinensis provide insights into the carcinogenic liver fluke.</title>
        <authorList>
            <person name="Wang X."/>
            <person name="Huang Y."/>
            <person name="Chen W."/>
            <person name="Liu H."/>
            <person name="Guo L."/>
            <person name="Chen Y."/>
            <person name="Luo F."/>
            <person name="Zhou W."/>
            <person name="Sun J."/>
            <person name="Mao Q."/>
            <person name="Liang P."/>
            <person name="Zhou C."/>
            <person name="Tian Y."/>
            <person name="Men J."/>
            <person name="Lv X."/>
            <person name="Huang L."/>
            <person name="Zhou J."/>
            <person name="Hu Y."/>
            <person name="Li R."/>
            <person name="Zhang F."/>
            <person name="Lei H."/>
            <person name="Li X."/>
            <person name="Hu X."/>
            <person name="Liang C."/>
            <person name="Xu J."/>
            <person name="Wu Z."/>
            <person name="Yu X."/>
        </authorList>
    </citation>
    <scope>NUCLEOTIDE SEQUENCE</scope>
    <source>
        <strain>Henan</strain>
    </source>
</reference>
<protein>
    <submittedName>
        <fullName evidence="1">Uncharacterized protein</fullName>
    </submittedName>
</protein>
<sequence length="204" mass="23099">MSGANILVVELDPGRLVQLQRQDPLLRKVPAALLDSSSAGGIQMEVEASRLWSLDCHLPLNDEKFVHRSLGGDSAKADFAHGDNGPETTKRIDAKRDLVIWLAPNTFFSLHHEKFAQKAFAIPQKIQRIFFGITCMDFQILSGVYVRPLLVYANQIVHPERTRDVTLLVRVRRSVTKMVSVLKLVDYETHLVVLDLCPLEYRRV</sequence>
<name>G7YLN5_CLOSI</name>
<organism evidence="1 2">
    <name type="scientific">Clonorchis sinensis</name>
    <name type="common">Chinese liver fluke</name>
    <dbReference type="NCBI Taxonomy" id="79923"/>
    <lineage>
        <taxon>Eukaryota</taxon>
        <taxon>Metazoa</taxon>
        <taxon>Spiralia</taxon>
        <taxon>Lophotrochozoa</taxon>
        <taxon>Platyhelminthes</taxon>
        <taxon>Trematoda</taxon>
        <taxon>Digenea</taxon>
        <taxon>Opisthorchiida</taxon>
        <taxon>Opisthorchiata</taxon>
        <taxon>Opisthorchiidae</taxon>
        <taxon>Clonorchis</taxon>
    </lineage>
</organism>